<organism evidence="1 2">
    <name type="scientific">Chironomus riparius</name>
    <dbReference type="NCBI Taxonomy" id="315576"/>
    <lineage>
        <taxon>Eukaryota</taxon>
        <taxon>Metazoa</taxon>
        <taxon>Ecdysozoa</taxon>
        <taxon>Arthropoda</taxon>
        <taxon>Hexapoda</taxon>
        <taxon>Insecta</taxon>
        <taxon>Pterygota</taxon>
        <taxon>Neoptera</taxon>
        <taxon>Endopterygota</taxon>
        <taxon>Diptera</taxon>
        <taxon>Nematocera</taxon>
        <taxon>Chironomoidea</taxon>
        <taxon>Chironomidae</taxon>
        <taxon>Chironominae</taxon>
        <taxon>Chironomus</taxon>
    </lineage>
</organism>
<gene>
    <name evidence="1" type="ORF">CHIRRI_LOCUS1559</name>
</gene>
<proteinExistence type="predicted"/>
<reference evidence="1" key="2">
    <citation type="submission" date="2022-10" db="EMBL/GenBank/DDBJ databases">
        <authorList>
            <consortium name="ENA_rothamsted_submissions"/>
            <consortium name="culmorum"/>
            <person name="King R."/>
        </authorList>
    </citation>
    <scope>NUCLEOTIDE SEQUENCE</scope>
</reference>
<keyword evidence="2" id="KW-1185">Reference proteome</keyword>
<dbReference type="EMBL" id="OU895877">
    <property type="protein sequence ID" value="CAG9798577.1"/>
    <property type="molecule type" value="Genomic_DNA"/>
</dbReference>
<dbReference type="Proteomes" id="UP001153620">
    <property type="component" value="Chromosome 1"/>
</dbReference>
<reference evidence="1" key="1">
    <citation type="submission" date="2022-01" db="EMBL/GenBank/DDBJ databases">
        <authorList>
            <person name="King R."/>
        </authorList>
    </citation>
    <scope>NUCLEOTIDE SEQUENCE</scope>
</reference>
<dbReference type="AlphaFoldDB" id="A0A9N9RID3"/>
<sequence length="48" mass="5771">MRIYSHRTIKSLMGRPRFAQHKFEGPKLKMYFLLGSLLKKIFFIQSLI</sequence>
<accession>A0A9N9RID3</accession>
<protein>
    <submittedName>
        <fullName evidence="1">Uncharacterized protein</fullName>
    </submittedName>
</protein>
<evidence type="ECO:0000313" key="2">
    <source>
        <dbReference type="Proteomes" id="UP001153620"/>
    </source>
</evidence>
<evidence type="ECO:0000313" key="1">
    <source>
        <dbReference type="EMBL" id="CAG9798577.1"/>
    </source>
</evidence>
<name>A0A9N9RID3_9DIPT</name>